<evidence type="ECO:0000259" key="10">
    <source>
        <dbReference type="PROSITE" id="PS51352"/>
    </source>
</evidence>
<evidence type="ECO:0000313" key="11">
    <source>
        <dbReference type="EMBL" id="ADZ92305.1"/>
    </source>
</evidence>
<sequence precursor="true">MTHFLRSISIFLWLISASFANAFDFGSSFGANSRSNNPEFLPVEQAFVLSVNKRGEHLIATWDIQDGYYLYKHQLKLKGRDGNKLTFSNIPSGTPKTDPYFGDVEVYHNSLSVDISPVGDLENGTELEALIGFQGCAERGLCYPPQSSPIYFTVTQSDSGVSKAPLSINNESTNDAKAEKPIEQNSLQTKASTPEPSIAANVIDHLTNDSWMASLAIMFGLGLLLSLTPCVLPMIPIVSAIVVGTKSSALKGLALSAVYVISMALTYAAIGALAGLFGTQLNLQATLQSPFIISISAFLFLLLSLAMFGVYEIRLPAFITDRLQSYSTKLESNSQRASLSQYAAVALSGVIATLIVSPCVSAPLAGVVLYISSSGDSVYGAVMLFTMALGMGVPLLLVGFFGASILPKNGDWLNDIKSIMGFGLLGVAIWLLSRYLDGQLSVLLWAIFFLMLTSYFIHRSVSIQSHPIRWFCALISGVMGISLAIGALSGARNPIEPFETLTSSSTAITESRDVPYAVTIGSLTELQKIKMDYQGSPIVLDLYADWCISCKVIEEEIFKSTDVMPYWSHIKIVRVDVTDNTQDNKQLMQHLNLFGPPSLIFINRKGQEEAQLKIIGEPTKTEVIQRLQLLSTTQQSLQ</sequence>
<keyword evidence="6 8" id="KW-0472">Membrane</keyword>
<proteinExistence type="predicted"/>
<evidence type="ECO:0000256" key="8">
    <source>
        <dbReference type="SAM" id="Phobius"/>
    </source>
</evidence>
<organism evidence="11 12">
    <name type="scientific">Marinomonas mediterranea (strain ATCC 700492 / JCM 21426 / NBRC 103028 / MMB-1)</name>
    <dbReference type="NCBI Taxonomy" id="717774"/>
    <lineage>
        <taxon>Bacteria</taxon>
        <taxon>Pseudomonadati</taxon>
        <taxon>Pseudomonadota</taxon>
        <taxon>Gammaproteobacteria</taxon>
        <taxon>Oceanospirillales</taxon>
        <taxon>Oceanospirillaceae</taxon>
        <taxon>Marinomonas</taxon>
    </lineage>
</organism>
<dbReference type="Gene3D" id="3.40.30.10">
    <property type="entry name" value="Glutaredoxin"/>
    <property type="match status" value="1"/>
</dbReference>
<feature type="transmembrane region" description="Helical" evidence="8">
    <location>
        <begin position="342"/>
        <end position="372"/>
    </location>
</feature>
<evidence type="ECO:0000256" key="3">
    <source>
        <dbReference type="ARBA" id="ARBA00022692"/>
    </source>
</evidence>
<feature type="chain" id="PRO_5003279489" evidence="9">
    <location>
        <begin position="23"/>
        <end position="638"/>
    </location>
</feature>
<dbReference type="PANTHER" id="PTHR32234:SF0">
    <property type="entry name" value="THIOL:DISULFIDE INTERCHANGE PROTEIN DSBD"/>
    <property type="match status" value="1"/>
</dbReference>
<evidence type="ECO:0000313" key="12">
    <source>
        <dbReference type="Proteomes" id="UP000001062"/>
    </source>
</evidence>
<feature type="transmembrane region" description="Helical" evidence="8">
    <location>
        <begin position="442"/>
        <end position="458"/>
    </location>
</feature>
<dbReference type="InterPro" id="IPR013766">
    <property type="entry name" value="Thioredoxin_domain"/>
</dbReference>
<keyword evidence="4" id="KW-0201">Cytochrome c-type biogenesis</keyword>
<protein>
    <submittedName>
        <fullName evidence="11">Protein-disulfide reductase</fullName>
        <ecNumber evidence="11">1.8.1.8</ecNumber>
    </submittedName>
</protein>
<dbReference type="STRING" id="717774.Marme_3086"/>
<dbReference type="GO" id="GO:0017004">
    <property type="term" value="P:cytochrome complex assembly"/>
    <property type="evidence" value="ECO:0007669"/>
    <property type="project" value="UniProtKB-KW"/>
</dbReference>
<dbReference type="KEGG" id="mme:Marme_3086"/>
<dbReference type="EMBL" id="CP002583">
    <property type="protein sequence ID" value="ADZ92305.1"/>
    <property type="molecule type" value="Genomic_DNA"/>
</dbReference>
<dbReference type="GO" id="GO:0005886">
    <property type="term" value="C:plasma membrane"/>
    <property type="evidence" value="ECO:0007669"/>
    <property type="project" value="UniProtKB-SubCell"/>
</dbReference>
<dbReference type="eggNOG" id="COG4232">
    <property type="taxonomic scope" value="Bacteria"/>
</dbReference>
<keyword evidence="12" id="KW-1185">Reference proteome</keyword>
<feature type="domain" description="Thioredoxin" evidence="10">
    <location>
        <begin position="487"/>
        <end position="632"/>
    </location>
</feature>
<evidence type="ECO:0000256" key="5">
    <source>
        <dbReference type="ARBA" id="ARBA00022989"/>
    </source>
</evidence>
<feature type="transmembrane region" description="Helical" evidence="8">
    <location>
        <begin position="291"/>
        <end position="313"/>
    </location>
</feature>
<feature type="signal peptide" evidence="9">
    <location>
        <begin position="1"/>
        <end position="22"/>
    </location>
</feature>
<name>F2K2C5_MARM1</name>
<accession>F2K2C5</accession>
<dbReference type="InterPro" id="IPR036929">
    <property type="entry name" value="DsbDN_sf"/>
</dbReference>
<evidence type="ECO:0000256" key="4">
    <source>
        <dbReference type="ARBA" id="ARBA00022748"/>
    </source>
</evidence>
<comment type="subcellular location">
    <subcellularLocation>
        <location evidence="1">Cell membrane</location>
        <topology evidence="1">Multi-pass membrane protein</topology>
    </subcellularLocation>
</comment>
<dbReference type="Pfam" id="PF11412">
    <property type="entry name" value="DsbD_N"/>
    <property type="match status" value="1"/>
</dbReference>
<evidence type="ECO:0000256" key="1">
    <source>
        <dbReference type="ARBA" id="ARBA00004651"/>
    </source>
</evidence>
<feature type="transmembrane region" description="Helical" evidence="8">
    <location>
        <begin position="418"/>
        <end position="436"/>
    </location>
</feature>
<evidence type="ECO:0000256" key="6">
    <source>
        <dbReference type="ARBA" id="ARBA00023136"/>
    </source>
</evidence>
<feature type="transmembrane region" description="Helical" evidence="8">
    <location>
        <begin position="256"/>
        <end position="279"/>
    </location>
</feature>
<dbReference type="InterPro" id="IPR003834">
    <property type="entry name" value="Cyt_c_assmbl_TM_dom"/>
</dbReference>
<keyword evidence="2" id="KW-1003">Cell membrane</keyword>
<keyword evidence="3 8" id="KW-0812">Transmembrane</keyword>
<dbReference type="PROSITE" id="PS51352">
    <property type="entry name" value="THIOREDOXIN_2"/>
    <property type="match status" value="1"/>
</dbReference>
<keyword evidence="11" id="KW-0560">Oxidoreductase</keyword>
<feature type="transmembrane region" description="Helical" evidence="8">
    <location>
        <begin position="211"/>
        <end position="244"/>
    </location>
</feature>
<dbReference type="PANTHER" id="PTHR32234">
    <property type="entry name" value="THIOL:DISULFIDE INTERCHANGE PROTEIN DSBD"/>
    <property type="match status" value="1"/>
</dbReference>
<feature type="region of interest" description="Disordered" evidence="7">
    <location>
        <begin position="163"/>
        <end position="190"/>
    </location>
</feature>
<dbReference type="OrthoDB" id="9811036at2"/>
<dbReference type="EC" id="1.8.1.8" evidence="11"/>
<dbReference type="RefSeq" id="WP_013662207.1">
    <property type="nucleotide sequence ID" value="NC_015276.1"/>
</dbReference>
<dbReference type="Pfam" id="PF13098">
    <property type="entry name" value="Thioredoxin_2"/>
    <property type="match status" value="1"/>
</dbReference>
<dbReference type="SUPFAM" id="SSF74863">
    <property type="entry name" value="Thiol:disulfide interchange protein DsbD, N-terminal domain (DsbD-alpha)"/>
    <property type="match status" value="1"/>
</dbReference>
<dbReference type="SUPFAM" id="SSF52833">
    <property type="entry name" value="Thioredoxin-like"/>
    <property type="match status" value="1"/>
</dbReference>
<dbReference type="NCBIfam" id="NF001419">
    <property type="entry name" value="PRK00293.1"/>
    <property type="match status" value="1"/>
</dbReference>
<dbReference type="GO" id="GO:0045454">
    <property type="term" value="P:cell redox homeostasis"/>
    <property type="evidence" value="ECO:0007669"/>
    <property type="project" value="TreeGrafter"/>
</dbReference>
<dbReference type="GO" id="GO:0047134">
    <property type="term" value="F:protein-disulfide reductase [NAD(P)H] activity"/>
    <property type="evidence" value="ECO:0007669"/>
    <property type="project" value="UniProtKB-EC"/>
</dbReference>
<reference evidence="11 12" key="1">
    <citation type="journal article" date="2012" name="Stand. Genomic Sci.">
        <title>Complete genome sequence of the melanogenic marine bacterium Marinomonas mediterranea type strain (MMB-1(T)).</title>
        <authorList>
            <person name="Lucas-Elio P."/>
            <person name="Goodwin L."/>
            <person name="Woyke T."/>
            <person name="Pitluck S."/>
            <person name="Nolan M."/>
            <person name="Kyrpides N.C."/>
            <person name="Detter J.C."/>
            <person name="Copeland A."/>
            <person name="Teshima H."/>
            <person name="Bruce D."/>
            <person name="Detter C."/>
            <person name="Tapia R."/>
            <person name="Han S."/>
            <person name="Land M.L."/>
            <person name="Ivanova N."/>
            <person name="Mikhailova N."/>
            <person name="Johnston A.W."/>
            <person name="Sanchez-Amat A."/>
        </authorList>
    </citation>
    <scope>NUCLEOTIDE SEQUENCE [LARGE SCALE GENOMIC DNA]</scope>
    <source>
        <strain evidence="12">ATCC 700492 / JCM 21426 / NBRC 103028 / MMB-1</strain>
    </source>
</reference>
<keyword evidence="9" id="KW-0732">Signal</keyword>
<evidence type="ECO:0000256" key="9">
    <source>
        <dbReference type="SAM" id="SignalP"/>
    </source>
</evidence>
<dbReference type="Gene3D" id="2.60.40.1250">
    <property type="entry name" value="Thiol:disulfide interchange protein DsbD, N-terminal domain"/>
    <property type="match status" value="1"/>
</dbReference>
<dbReference type="Pfam" id="PF02683">
    <property type="entry name" value="DsbD_TM"/>
    <property type="match status" value="1"/>
</dbReference>
<feature type="transmembrane region" description="Helical" evidence="8">
    <location>
        <begin position="378"/>
        <end position="406"/>
    </location>
</feature>
<evidence type="ECO:0000256" key="7">
    <source>
        <dbReference type="SAM" id="MobiDB-lite"/>
    </source>
</evidence>
<gene>
    <name evidence="11" type="ordered locus">Marme_3086</name>
</gene>
<dbReference type="InterPro" id="IPR036249">
    <property type="entry name" value="Thioredoxin-like_sf"/>
</dbReference>
<keyword evidence="5 8" id="KW-1133">Transmembrane helix</keyword>
<dbReference type="HOGENOM" id="CLU_014657_3_0_6"/>
<dbReference type="Proteomes" id="UP000001062">
    <property type="component" value="Chromosome"/>
</dbReference>
<feature type="transmembrane region" description="Helical" evidence="8">
    <location>
        <begin position="470"/>
        <end position="491"/>
    </location>
</feature>
<evidence type="ECO:0000256" key="2">
    <source>
        <dbReference type="ARBA" id="ARBA00022475"/>
    </source>
</evidence>
<dbReference type="InterPro" id="IPR012336">
    <property type="entry name" value="Thioredoxin-like_fold"/>
</dbReference>
<dbReference type="AlphaFoldDB" id="F2K2C5"/>
<dbReference type="InterPro" id="IPR028250">
    <property type="entry name" value="DsbDN"/>
</dbReference>
<dbReference type="PATRIC" id="fig|717774.3.peg.3176"/>